<evidence type="ECO:0000313" key="2">
    <source>
        <dbReference type="EMBL" id="SHF03042.1"/>
    </source>
</evidence>
<dbReference type="PANTHER" id="PTHR37507">
    <property type="entry name" value="SPORULATION PROTEIN YDCC"/>
    <property type="match status" value="1"/>
</dbReference>
<accession>A0A1M4YC03</accession>
<reference evidence="3" key="1">
    <citation type="submission" date="2016-11" db="EMBL/GenBank/DDBJ databases">
        <authorList>
            <person name="Varghese N."/>
            <person name="Submissions S."/>
        </authorList>
    </citation>
    <scope>NUCLEOTIDE SEQUENCE [LARGE SCALE GENOMIC DNA]</scope>
    <source>
        <strain evidence="3">DSM 18095</strain>
    </source>
</reference>
<sequence>MNKKNIEDRFSIDIDDYLNGKEPPNYFEEEYKELLQLGKLLSHKDFSKNSNKEEIFNKTLKNINEYGGKDNMKKSSKFKHPMVKVASVALVCILGVSTMRTSFAQELVDKVVRTITLGHVTVIEEESVESLPVPEELKGKIFDKHGKPIEVFLGDKTQKMYTADGEEIGGFSADESGNIEIVTADEKEKRREIKDLIVKNPSELNNHTCFDVKLPSYLPNGYKFDRAEFFRENENDIVENSKYIALFFTNDKTGEYIYMQQRFADEETAYETGAKKVEKININGVDALLYDNNLDWEDNGVIYMLNGRGIAKDELIKMGESFK</sequence>
<dbReference type="Proteomes" id="UP000184114">
    <property type="component" value="Unassembled WGS sequence"/>
</dbReference>
<organism evidence="2 3">
    <name type="scientific">Tissierella praeacuta DSM 18095</name>
    <dbReference type="NCBI Taxonomy" id="1123404"/>
    <lineage>
        <taxon>Bacteria</taxon>
        <taxon>Bacillati</taxon>
        <taxon>Bacillota</taxon>
        <taxon>Tissierellia</taxon>
        <taxon>Tissierellales</taxon>
        <taxon>Tissierellaceae</taxon>
        <taxon>Tissierella</taxon>
    </lineage>
</organism>
<keyword evidence="3" id="KW-1185">Reference proteome</keyword>
<dbReference type="Pfam" id="PF14285">
    <property type="entry name" value="DUF4367"/>
    <property type="match status" value="1"/>
</dbReference>
<dbReference type="InterPro" id="IPR025377">
    <property type="entry name" value="DUF4367"/>
</dbReference>
<name>A0A1M4YC03_9FIRM</name>
<dbReference type="AlphaFoldDB" id="A0A1M4YC03"/>
<evidence type="ECO:0000259" key="1">
    <source>
        <dbReference type="Pfam" id="PF14285"/>
    </source>
</evidence>
<proteinExistence type="predicted"/>
<evidence type="ECO:0000313" key="3">
    <source>
        <dbReference type="Proteomes" id="UP000184114"/>
    </source>
</evidence>
<dbReference type="PANTHER" id="PTHR37507:SF2">
    <property type="entry name" value="SPORULATION PROTEIN YDCC"/>
    <property type="match status" value="1"/>
</dbReference>
<dbReference type="STRING" id="1123404.SAMN02745784_02583"/>
<protein>
    <recommendedName>
        <fullName evidence="1">DUF4367 domain-containing protein</fullName>
    </recommendedName>
</protein>
<feature type="domain" description="DUF4367" evidence="1">
    <location>
        <begin position="215"/>
        <end position="321"/>
    </location>
</feature>
<dbReference type="InterPro" id="IPR052944">
    <property type="entry name" value="Sporulation_related"/>
</dbReference>
<dbReference type="EMBL" id="FQTY01000016">
    <property type="protein sequence ID" value="SHF03042.1"/>
    <property type="molecule type" value="Genomic_DNA"/>
</dbReference>
<gene>
    <name evidence="2" type="ORF">SAMN02745784_02583</name>
</gene>